<name>A0A4C1ZTR4_EUMVA</name>
<dbReference type="PANTHER" id="PTHR23276">
    <property type="entry name" value="PROTEIN PRRC1"/>
    <property type="match status" value="1"/>
</dbReference>
<comment type="caution">
    <text evidence="2">The sequence shown here is derived from an EMBL/GenBank/DDBJ whole genome shotgun (WGS) entry which is preliminary data.</text>
</comment>
<organism evidence="2 3">
    <name type="scientific">Eumeta variegata</name>
    <name type="common">Bagworm moth</name>
    <name type="synonym">Eumeta japonica</name>
    <dbReference type="NCBI Taxonomy" id="151549"/>
    <lineage>
        <taxon>Eukaryota</taxon>
        <taxon>Metazoa</taxon>
        <taxon>Ecdysozoa</taxon>
        <taxon>Arthropoda</taxon>
        <taxon>Hexapoda</taxon>
        <taxon>Insecta</taxon>
        <taxon>Pterygota</taxon>
        <taxon>Neoptera</taxon>
        <taxon>Endopterygota</taxon>
        <taxon>Lepidoptera</taxon>
        <taxon>Glossata</taxon>
        <taxon>Ditrysia</taxon>
        <taxon>Tineoidea</taxon>
        <taxon>Psychidae</taxon>
        <taxon>Oiketicinae</taxon>
        <taxon>Eumeta</taxon>
    </lineage>
</organism>
<dbReference type="SUPFAM" id="SSF52972">
    <property type="entry name" value="ITPase-like"/>
    <property type="match status" value="1"/>
</dbReference>
<proteinExistence type="predicted"/>
<accession>A0A4C1ZTR4</accession>
<dbReference type="InterPro" id="IPR026534">
    <property type="entry name" value="PRRC1"/>
</dbReference>
<reference evidence="2 3" key="1">
    <citation type="journal article" date="2019" name="Commun. Biol.">
        <title>The bagworm genome reveals a unique fibroin gene that provides high tensile strength.</title>
        <authorList>
            <person name="Kono N."/>
            <person name="Nakamura H."/>
            <person name="Ohtoshi R."/>
            <person name="Tomita M."/>
            <person name="Numata K."/>
            <person name="Arakawa K."/>
        </authorList>
    </citation>
    <scope>NUCLEOTIDE SEQUENCE [LARGE SCALE GENOMIC DNA]</scope>
</reference>
<sequence>MNNQDKRSNTPNVPVPVSAIPGNLLSSVAPPTELPNFITAPNTAPNVGQNVVPSCSLSPGPSVSLQPPKQKRIEESTETVDKFSPAIPLSKGEPTLPIRSPEDSQTTTQSPVSLPESTPEMERIGDPMPGSGIITWVKGAVASGGIFHRVAEKARSSVDSMITTLDPQMKEYLNSGGDMYIVVASEKDIKVSPVREAFQSVFGKATVVGYPAQSDVTAIQPVGCPAAYAAAKQRMAQLRSTHTDLHNNVPIVAVENYLYEAMADRWYDVSLLLLCHPSLGIELQVLSQSTPVPAPAIAALQAATSADYPHKETGFSTTIGSMMAANLQVEIFYITFSTTRLISSGQVSRKHTIPHTLFTF</sequence>
<dbReference type="AlphaFoldDB" id="A0A4C1ZTR4"/>
<gene>
    <name evidence="2" type="primary">Prrc1</name>
    <name evidence="2" type="ORF">EVAR_67984_1</name>
</gene>
<feature type="compositionally biased region" description="Basic and acidic residues" evidence="1">
    <location>
        <begin position="71"/>
        <end position="81"/>
    </location>
</feature>
<dbReference type="GO" id="GO:0034237">
    <property type="term" value="F:protein kinase A regulatory subunit binding"/>
    <property type="evidence" value="ECO:0007669"/>
    <property type="project" value="TreeGrafter"/>
</dbReference>
<dbReference type="PANTHER" id="PTHR23276:SF2">
    <property type="entry name" value="PROTEIN PRRC1"/>
    <property type="match status" value="1"/>
</dbReference>
<dbReference type="InterPro" id="IPR029001">
    <property type="entry name" value="ITPase-like_fam"/>
</dbReference>
<dbReference type="Gene3D" id="3.90.950.10">
    <property type="match status" value="1"/>
</dbReference>
<keyword evidence="3" id="KW-1185">Reference proteome</keyword>
<feature type="compositionally biased region" description="Polar residues" evidence="1">
    <location>
        <begin position="103"/>
        <end position="116"/>
    </location>
</feature>
<evidence type="ECO:0000313" key="3">
    <source>
        <dbReference type="Proteomes" id="UP000299102"/>
    </source>
</evidence>
<dbReference type="Proteomes" id="UP000299102">
    <property type="component" value="Unassembled WGS sequence"/>
</dbReference>
<dbReference type="STRING" id="151549.A0A4C1ZTR4"/>
<dbReference type="OrthoDB" id="4968544at2759"/>
<evidence type="ECO:0000313" key="2">
    <source>
        <dbReference type="EMBL" id="GBP90163.1"/>
    </source>
</evidence>
<dbReference type="EMBL" id="BGZK01002063">
    <property type="protein sequence ID" value="GBP90163.1"/>
    <property type="molecule type" value="Genomic_DNA"/>
</dbReference>
<evidence type="ECO:0000256" key="1">
    <source>
        <dbReference type="SAM" id="MobiDB-lite"/>
    </source>
</evidence>
<feature type="compositionally biased region" description="Polar residues" evidence="1">
    <location>
        <begin position="58"/>
        <end position="67"/>
    </location>
</feature>
<protein>
    <submittedName>
        <fullName evidence="2">Protein PRRC1</fullName>
    </submittedName>
</protein>
<feature type="region of interest" description="Disordered" evidence="1">
    <location>
        <begin position="58"/>
        <end position="120"/>
    </location>
</feature>
<dbReference type="GO" id="GO:0005737">
    <property type="term" value="C:cytoplasm"/>
    <property type="evidence" value="ECO:0007669"/>
    <property type="project" value="TreeGrafter"/>
</dbReference>